<feature type="non-terminal residue" evidence="2">
    <location>
        <position position="1"/>
    </location>
</feature>
<evidence type="ECO:0000313" key="2">
    <source>
        <dbReference type="EMBL" id="CAK0820680.1"/>
    </source>
</evidence>
<feature type="compositionally biased region" description="Basic and acidic residues" evidence="1">
    <location>
        <begin position="73"/>
        <end position="87"/>
    </location>
</feature>
<evidence type="ECO:0000256" key="1">
    <source>
        <dbReference type="SAM" id="MobiDB-lite"/>
    </source>
</evidence>
<accession>A0ABN9RPQ1</accession>
<organism evidence="2 3">
    <name type="scientific">Prorocentrum cordatum</name>
    <dbReference type="NCBI Taxonomy" id="2364126"/>
    <lineage>
        <taxon>Eukaryota</taxon>
        <taxon>Sar</taxon>
        <taxon>Alveolata</taxon>
        <taxon>Dinophyceae</taxon>
        <taxon>Prorocentrales</taxon>
        <taxon>Prorocentraceae</taxon>
        <taxon>Prorocentrum</taxon>
    </lineage>
</organism>
<gene>
    <name evidence="2" type="ORF">PCOR1329_LOCUS22259</name>
</gene>
<feature type="region of interest" description="Disordered" evidence="1">
    <location>
        <begin position="26"/>
        <end position="134"/>
    </location>
</feature>
<feature type="compositionally biased region" description="Low complexity" evidence="1">
    <location>
        <begin position="94"/>
        <end position="104"/>
    </location>
</feature>
<feature type="compositionally biased region" description="Pro residues" evidence="1">
    <location>
        <begin position="120"/>
        <end position="130"/>
    </location>
</feature>
<proteinExistence type="predicted"/>
<dbReference type="EMBL" id="CAUYUJ010007423">
    <property type="protein sequence ID" value="CAK0820680.1"/>
    <property type="molecule type" value="Genomic_DNA"/>
</dbReference>
<dbReference type="Proteomes" id="UP001189429">
    <property type="component" value="Unassembled WGS sequence"/>
</dbReference>
<feature type="compositionally biased region" description="Low complexity" evidence="1">
    <location>
        <begin position="33"/>
        <end position="72"/>
    </location>
</feature>
<sequence>HGHSTRCLRRGGGRRGHALVRLLLRQDSRPTTRPRASWAGGSRAASSRPRPWPGRPAARRGTATTAASSRPTRYTESHRHLEQECRQARRHPGQRPGRAAAAVRPPEDRRGGRRVGPAGGAPPEPGGPRPHPNDMEIHFYMDEWSAAAQCQHAEELSRKVGVVEELARVFAVAGTTLQATLEKQARAAADPAGPRRGSELDPSAGFPPKCVISSTGWNLNIRHVLPELCQPPAPPRVGPLPAEAGVAGMEASGQRARAAARRGPLREALAWPPPRGPPGHPWTAVGFWRQVGG</sequence>
<feature type="non-terminal residue" evidence="2">
    <location>
        <position position="293"/>
    </location>
</feature>
<evidence type="ECO:0000313" key="3">
    <source>
        <dbReference type="Proteomes" id="UP001189429"/>
    </source>
</evidence>
<comment type="caution">
    <text evidence="2">The sequence shown here is derived from an EMBL/GenBank/DDBJ whole genome shotgun (WGS) entry which is preliminary data.</text>
</comment>
<protein>
    <submittedName>
        <fullName evidence="2">Uncharacterized protein</fullName>
    </submittedName>
</protein>
<keyword evidence="3" id="KW-1185">Reference proteome</keyword>
<name>A0ABN9RPQ1_9DINO</name>
<reference evidence="2" key="1">
    <citation type="submission" date="2023-10" db="EMBL/GenBank/DDBJ databases">
        <authorList>
            <person name="Chen Y."/>
            <person name="Shah S."/>
            <person name="Dougan E. K."/>
            <person name="Thang M."/>
            <person name="Chan C."/>
        </authorList>
    </citation>
    <scope>NUCLEOTIDE SEQUENCE [LARGE SCALE GENOMIC DNA]</scope>
</reference>